<evidence type="ECO:0000313" key="3">
    <source>
        <dbReference type="Proteomes" id="UP000293360"/>
    </source>
</evidence>
<accession>A0A4V1XCI4</accession>
<organism evidence="2 3">
    <name type="scientific">Monosporascus ibericus</name>
    <dbReference type="NCBI Taxonomy" id="155417"/>
    <lineage>
        <taxon>Eukaryota</taxon>
        <taxon>Fungi</taxon>
        <taxon>Dikarya</taxon>
        <taxon>Ascomycota</taxon>
        <taxon>Pezizomycotina</taxon>
        <taxon>Sordariomycetes</taxon>
        <taxon>Xylariomycetidae</taxon>
        <taxon>Xylariales</taxon>
        <taxon>Xylariales incertae sedis</taxon>
        <taxon>Monosporascus</taxon>
    </lineage>
</organism>
<sequence length="111" mass="12587">MPRRRRPDRTPSTRGGPPASSSGWPHRPSLAARPRRRRHPHRHTTAARARTCFPSSQGQVPGLQYAYTCRDRIVPLNPLAPYRYGETWDRMAFARVEQGACAGLGRSERVQ</sequence>
<name>A0A4V1XCI4_9PEZI</name>
<protein>
    <submittedName>
        <fullName evidence="2">Uncharacterized protein</fullName>
    </submittedName>
</protein>
<evidence type="ECO:0000313" key="2">
    <source>
        <dbReference type="EMBL" id="RYP09859.1"/>
    </source>
</evidence>
<feature type="compositionally biased region" description="Basic residues" evidence="1">
    <location>
        <begin position="33"/>
        <end position="45"/>
    </location>
</feature>
<proteinExistence type="predicted"/>
<dbReference type="AlphaFoldDB" id="A0A4V1XCI4"/>
<dbReference type="Proteomes" id="UP000293360">
    <property type="component" value="Unassembled WGS sequence"/>
</dbReference>
<dbReference type="EMBL" id="QJNU01000028">
    <property type="protein sequence ID" value="RYP09859.1"/>
    <property type="molecule type" value="Genomic_DNA"/>
</dbReference>
<reference evidence="2 3" key="1">
    <citation type="submission" date="2018-06" db="EMBL/GenBank/DDBJ databases">
        <title>Complete Genomes of Monosporascus.</title>
        <authorList>
            <person name="Robinson A.J."/>
            <person name="Natvig D.O."/>
        </authorList>
    </citation>
    <scope>NUCLEOTIDE SEQUENCE [LARGE SCALE GENOMIC DNA]</scope>
    <source>
        <strain evidence="2 3">CBS 110550</strain>
    </source>
</reference>
<comment type="caution">
    <text evidence="2">The sequence shown here is derived from an EMBL/GenBank/DDBJ whole genome shotgun (WGS) entry which is preliminary data.</text>
</comment>
<feature type="region of interest" description="Disordered" evidence="1">
    <location>
        <begin position="1"/>
        <end position="48"/>
    </location>
</feature>
<keyword evidence="3" id="KW-1185">Reference proteome</keyword>
<gene>
    <name evidence="2" type="ORF">DL764_000993</name>
</gene>
<evidence type="ECO:0000256" key="1">
    <source>
        <dbReference type="SAM" id="MobiDB-lite"/>
    </source>
</evidence>